<dbReference type="PANTHER" id="PTHR43124">
    <property type="entry name" value="PURINE EFFLUX PUMP PBUE"/>
    <property type="match status" value="1"/>
</dbReference>
<feature type="transmembrane region" description="Helical" evidence="6">
    <location>
        <begin position="107"/>
        <end position="129"/>
    </location>
</feature>
<feature type="transmembrane region" description="Helical" evidence="6">
    <location>
        <begin position="7"/>
        <end position="26"/>
    </location>
</feature>
<feature type="transmembrane region" description="Helical" evidence="6">
    <location>
        <begin position="167"/>
        <end position="190"/>
    </location>
</feature>
<dbReference type="PANTHER" id="PTHR43124:SF3">
    <property type="entry name" value="CHLORAMPHENICOL EFFLUX PUMP RV0191"/>
    <property type="match status" value="1"/>
</dbReference>
<name>A0A9Q4CCB0_9CORY</name>
<proteinExistence type="predicted"/>
<feature type="transmembrane region" description="Helical" evidence="6">
    <location>
        <begin position="211"/>
        <end position="230"/>
    </location>
</feature>
<dbReference type="EMBL" id="JAPMKX010000002">
    <property type="protein sequence ID" value="MCX7538146.1"/>
    <property type="molecule type" value="Genomic_DNA"/>
</dbReference>
<gene>
    <name evidence="8" type="ORF">OS123_06280</name>
</gene>
<dbReference type="Gene3D" id="1.20.1250.20">
    <property type="entry name" value="MFS general substrate transporter like domains"/>
    <property type="match status" value="2"/>
</dbReference>
<feature type="transmembrane region" description="Helical" evidence="6">
    <location>
        <begin position="334"/>
        <end position="352"/>
    </location>
</feature>
<keyword evidence="3 6" id="KW-0812">Transmembrane</keyword>
<reference evidence="8" key="1">
    <citation type="submission" date="2022-11" db="EMBL/GenBank/DDBJ databases">
        <title>Corynebacterium sp. isolated from Penguins.</title>
        <authorList>
            <person name="Sedlar K."/>
            <person name="Svec P."/>
        </authorList>
    </citation>
    <scope>NUCLEOTIDE SEQUENCE</scope>
    <source>
        <strain evidence="8">P5875</strain>
    </source>
</reference>
<keyword evidence="5 6" id="KW-0472">Membrane</keyword>
<dbReference type="GO" id="GO:0022857">
    <property type="term" value="F:transmembrane transporter activity"/>
    <property type="evidence" value="ECO:0007669"/>
    <property type="project" value="InterPro"/>
</dbReference>
<evidence type="ECO:0000259" key="7">
    <source>
        <dbReference type="PROSITE" id="PS50850"/>
    </source>
</evidence>
<evidence type="ECO:0000256" key="1">
    <source>
        <dbReference type="ARBA" id="ARBA00004651"/>
    </source>
</evidence>
<feature type="domain" description="Major facilitator superfamily (MFS) profile" evidence="7">
    <location>
        <begin position="5"/>
        <end position="395"/>
    </location>
</feature>
<feature type="transmembrane region" description="Helical" evidence="6">
    <location>
        <begin position="275"/>
        <end position="293"/>
    </location>
</feature>
<evidence type="ECO:0000313" key="9">
    <source>
        <dbReference type="Proteomes" id="UP001070238"/>
    </source>
</evidence>
<dbReference type="GO" id="GO:0005886">
    <property type="term" value="C:plasma membrane"/>
    <property type="evidence" value="ECO:0007669"/>
    <property type="project" value="UniProtKB-SubCell"/>
</dbReference>
<organism evidence="8 9">
    <name type="scientific">Corynebacterium antarcticum</name>
    <dbReference type="NCBI Taxonomy" id="2800405"/>
    <lineage>
        <taxon>Bacteria</taxon>
        <taxon>Bacillati</taxon>
        <taxon>Actinomycetota</taxon>
        <taxon>Actinomycetes</taxon>
        <taxon>Mycobacteriales</taxon>
        <taxon>Corynebacteriaceae</taxon>
        <taxon>Corynebacterium</taxon>
    </lineage>
</organism>
<dbReference type="RefSeq" id="WP_267169359.1">
    <property type="nucleotide sequence ID" value="NZ_JAPMKX010000002.1"/>
</dbReference>
<feature type="transmembrane region" description="Helical" evidence="6">
    <location>
        <begin position="242"/>
        <end position="263"/>
    </location>
</feature>
<keyword evidence="2" id="KW-1003">Cell membrane</keyword>
<feature type="transmembrane region" description="Helical" evidence="6">
    <location>
        <begin position="372"/>
        <end position="394"/>
    </location>
</feature>
<dbReference type="CDD" id="cd17324">
    <property type="entry name" value="MFS_NepI_like"/>
    <property type="match status" value="1"/>
</dbReference>
<evidence type="ECO:0000256" key="6">
    <source>
        <dbReference type="SAM" id="Phobius"/>
    </source>
</evidence>
<dbReference type="SUPFAM" id="SSF103473">
    <property type="entry name" value="MFS general substrate transporter"/>
    <property type="match status" value="1"/>
</dbReference>
<dbReference type="InterPro" id="IPR011701">
    <property type="entry name" value="MFS"/>
</dbReference>
<sequence length="412" mass="41375">MSDTANRTPWAGIVMLGLGIFVMTTMEELPIGVLTLVADDLGTSHGTIGLGVTIPGILAGIVAIFAPKLVGRTDRRFILAGALAANAISGVLSALSPTAGFFLASRILVGVALGMFWALLGATVVRVAAEKDAPKALTVAFSGAAAAIVLGVPLATWLGERTSWEEAFIVVAGAALLVALGLILLVPAATTTTAVSLGDIAATARLRGVQFGVAYTLILVTAHFTAYTYASPLLQDLGGVPVTGISTQLFVFGIAGLAGNFLAGPMMKRSLDATVVIIPAGVVTALLAFALFVGSPLSAGLVMLAWGLFGGAISVVSQAWVLRAAGDNAEAGSGLNSGAFNIGIASGAFIGGQAGEHPLPLFTGGTSGGSETILFVAGVGVAAACALAVTGARVTRKRRRARVRALSKDRAA</sequence>
<dbReference type="AlphaFoldDB" id="A0A9Q4CCB0"/>
<comment type="subcellular location">
    <subcellularLocation>
        <location evidence="1">Cell membrane</location>
        <topology evidence="1">Multi-pass membrane protein</topology>
    </subcellularLocation>
</comment>
<comment type="caution">
    <text evidence="8">The sequence shown here is derived from an EMBL/GenBank/DDBJ whole genome shotgun (WGS) entry which is preliminary data.</text>
</comment>
<dbReference type="InterPro" id="IPR036259">
    <property type="entry name" value="MFS_trans_sf"/>
</dbReference>
<evidence type="ECO:0000256" key="5">
    <source>
        <dbReference type="ARBA" id="ARBA00023136"/>
    </source>
</evidence>
<feature type="transmembrane region" description="Helical" evidence="6">
    <location>
        <begin position="136"/>
        <end position="155"/>
    </location>
</feature>
<dbReference type="InterPro" id="IPR020846">
    <property type="entry name" value="MFS_dom"/>
</dbReference>
<dbReference type="InterPro" id="IPR050189">
    <property type="entry name" value="MFS_Efflux_Transporters"/>
</dbReference>
<keyword evidence="4 6" id="KW-1133">Transmembrane helix</keyword>
<evidence type="ECO:0000313" key="8">
    <source>
        <dbReference type="EMBL" id="MCX7538146.1"/>
    </source>
</evidence>
<feature type="transmembrane region" description="Helical" evidence="6">
    <location>
        <begin position="46"/>
        <end position="65"/>
    </location>
</feature>
<feature type="transmembrane region" description="Helical" evidence="6">
    <location>
        <begin position="299"/>
        <end position="322"/>
    </location>
</feature>
<protein>
    <submittedName>
        <fullName evidence="8">MFS transporter</fullName>
    </submittedName>
</protein>
<accession>A0A9Q4CCB0</accession>
<evidence type="ECO:0000256" key="4">
    <source>
        <dbReference type="ARBA" id="ARBA00022989"/>
    </source>
</evidence>
<dbReference type="PROSITE" id="PS50850">
    <property type="entry name" value="MFS"/>
    <property type="match status" value="1"/>
</dbReference>
<dbReference type="Pfam" id="PF07690">
    <property type="entry name" value="MFS_1"/>
    <property type="match status" value="1"/>
</dbReference>
<evidence type="ECO:0000256" key="2">
    <source>
        <dbReference type="ARBA" id="ARBA00022475"/>
    </source>
</evidence>
<feature type="transmembrane region" description="Helical" evidence="6">
    <location>
        <begin position="77"/>
        <end position="95"/>
    </location>
</feature>
<dbReference type="Proteomes" id="UP001070238">
    <property type="component" value="Unassembled WGS sequence"/>
</dbReference>
<evidence type="ECO:0000256" key="3">
    <source>
        <dbReference type="ARBA" id="ARBA00022692"/>
    </source>
</evidence>